<dbReference type="AlphaFoldDB" id="A0A3N2PYG2"/>
<name>A0A3N2PYG2_SODAK</name>
<feature type="region of interest" description="Disordered" evidence="1">
    <location>
        <begin position="66"/>
        <end position="86"/>
    </location>
</feature>
<protein>
    <submittedName>
        <fullName evidence="2">Uncharacterized protein</fullName>
    </submittedName>
</protein>
<organism evidence="2 3">
    <name type="scientific">Sodiomyces alkalinus (strain CBS 110278 / VKM F-3762 / F11)</name>
    <name type="common">Alkaliphilic filamentous fungus</name>
    <dbReference type="NCBI Taxonomy" id="1314773"/>
    <lineage>
        <taxon>Eukaryota</taxon>
        <taxon>Fungi</taxon>
        <taxon>Dikarya</taxon>
        <taxon>Ascomycota</taxon>
        <taxon>Pezizomycotina</taxon>
        <taxon>Sordariomycetes</taxon>
        <taxon>Hypocreomycetidae</taxon>
        <taxon>Glomerellales</taxon>
        <taxon>Plectosphaerellaceae</taxon>
        <taxon>Sodiomyces</taxon>
    </lineage>
</organism>
<dbReference type="Proteomes" id="UP000272025">
    <property type="component" value="Unassembled WGS sequence"/>
</dbReference>
<keyword evidence="3" id="KW-1185">Reference proteome</keyword>
<reference evidence="2 3" key="1">
    <citation type="journal article" date="2018" name="Mol. Ecol.">
        <title>The obligate alkalophilic soda-lake fungus Sodiomyces alkalinus has shifted to a protein diet.</title>
        <authorList>
            <person name="Grum-Grzhimaylo A.A."/>
            <person name="Falkoski D.L."/>
            <person name="van den Heuvel J."/>
            <person name="Valero-Jimenez C.A."/>
            <person name="Min B."/>
            <person name="Choi I.G."/>
            <person name="Lipzen A."/>
            <person name="Daum C.G."/>
            <person name="Aanen D.K."/>
            <person name="Tsang A."/>
            <person name="Henrissat B."/>
            <person name="Bilanenko E.N."/>
            <person name="de Vries R.P."/>
            <person name="van Kan J.A.L."/>
            <person name="Grigoriev I.V."/>
            <person name="Debets A.J.M."/>
        </authorList>
    </citation>
    <scope>NUCLEOTIDE SEQUENCE [LARGE SCALE GENOMIC DNA]</scope>
    <source>
        <strain evidence="2 3">F11</strain>
    </source>
</reference>
<proteinExistence type="predicted"/>
<sequence length="344" mass="38490">MVRFMSQPPSLPNARLQGRTTCGDATTRCRSPLGGLSMRLLPQLFQCRPFPTKRVDLCVSRGEHESYGDVSVSPTPSSSSPPQNGTTANCLAALSRLSSTISLRSWRRFTPDLSVETNFTVRPRLPRLPRLPLYTLSPSLPFSPTCVASSFVFLGRRPTVAHDLQYETSAKIHTLPAVSQKVMTFVSHTERLIPYGSCQLRSSASDLNQHLPGTSTEATPTQCRQALCYKSAFHVACLGPWVRVLRCTRRSNQDRRFQVALEQHPPAFPRKVEYHRVYTDRRHLVKNENPLGCSGHDVGSPRVVSPWELVDLLPRHSIPWEFLCKSSVAHNGIQEHVVLDSTKL</sequence>
<dbReference type="GeneID" id="39582523"/>
<accession>A0A3N2PYG2</accession>
<dbReference type="EMBL" id="ML119053">
    <property type="protein sequence ID" value="ROT39478.1"/>
    <property type="molecule type" value="Genomic_DNA"/>
</dbReference>
<evidence type="ECO:0000256" key="1">
    <source>
        <dbReference type="SAM" id="MobiDB-lite"/>
    </source>
</evidence>
<evidence type="ECO:0000313" key="2">
    <source>
        <dbReference type="EMBL" id="ROT39478.1"/>
    </source>
</evidence>
<dbReference type="RefSeq" id="XP_028467284.1">
    <property type="nucleotide sequence ID" value="XM_028614045.1"/>
</dbReference>
<evidence type="ECO:0000313" key="3">
    <source>
        <dbReference type="Proteomes" id="UP000272025"/>
    </source>
</evidence>
<gene>
    <name evidence="2" type="ORF">SODALDRAFT_357879</name>
</gene>
<feature type="compositionally biased region" description="Low complexity" evidence="1">
    <location>
        <begin position="70"/>
        <end position="82"/>
    </location>
</feature>